<dbReference type="InterPro" id="IPR001128">
    <property type="entry name" value="Cyt_P450"/>
</dbReference>
<evidence type="ECO:0000256" key="2">
    <source>
        <dbReference type="ARBA" id="ARBA00022723"/>
    </source>
</evidence>
<sequence>MISQLNAVFLWSVLAYLTSVLLKYVLTDLFGNGIFVSDDVRWKKARQSTVSIFSKRSFQNIMEPSCHRTLDELIQHLHIATETSQEVDLCQIFFKFTLESFVLMTFGKALNLLNWEKKSENNLSEIASAFVQAFDFVQEHLDFRVAMSSGWKIVETLNPVLRNKMISACQVMNSFTYSLIEERQESFLNKNFSEKTDSPQDLLGLFITFRDDLSRTELRDVTLNLLAAGRDTTGEALSWCFYHLIRNPDIMAQIREETYEILGDEGDNRKPSDCILVFPRSDCALTITCKRINFKHDIIYVEKNIKFALRDDKIPGGPIIKAGDGVRWSDWTMARDPEIWGEDCVEYRPRRWIDESGKIKQFGQWKFHAFSGGPRTCPGMNLATFEAVSVIVGLLENFDIKFFPGWLDKVPKVGSFGTNSPSYPIPKYRSSLTHPMAQPMLVSIKSRKQTMSKNIL</sequence>
<dbReference type="PRINTS" id="PR00385">
    <property type="entry name" value="P450"/>
</dbReference>
<protein>
    <recommendedName>
        <fullName evidence="9">Cytochrome P450</fullName>
    </recommendedName>
</protein>
<name>A0A9Q3CLA4_9BASI</name>
<dbReference type="PRINTS" id="PR00463">
    <property type="entry name" value="EP450I"/>
</dbReference>
<dbReference type="Gene3D" id="1.10.630.10">
    <property type="entry name" value="Cytochrome P450"/>
    <property type="match status" value="2"/>
</dbReference>
<comment type="similarity">
    <text evidence="1 6">Belongs to the cytochrome P450 family.</text>
</comment>
<dbReference type="InterPro" id="IPR036396">
    <property type="entry name" value="Cyt_P450_sf"/>
</dbReference>
<evidence type="ECO:0000256" key="5">
    <source>
        <dbReference type="PIRSR" id="PIRSR602401-1"/>
    </source>
</evidence>
<dbReference type="Pfam" id="PF00067">
    <property type="entry name" value="p450"/>
    <property type="match status" value="2"/>
</dbReference>
<dbReference type="PROSITE" id="PS00086">
    <property type="entry name" value="CYTOCHROME_P450"/>
    <property type="match status" value="1"/>
</dbReference>
<dbReference type="AlphaFoldDB" id="A0A9Q3CLA4"/>
<evidence type="ECO:0000256" key="3">
    <source>
        <dbReference type="ARBA" id="ARBA00023002"/>
    </source>
</evidence>
<evidence type="ECO:0000313" key="7">
    <source>
        <dbReference type="EMBL" id="MBW0484592.1"/>
    </source>
</evidence>
<dbReference type="Proteomes" id="UP000765509">
    <property type="component" value="Unassembled WGS sequence"/>
</dbReference>
<dbReference type="OrthoDB" id="1470350at2759"/>
<evidence type="ECO:0000313" key="8">
    <source>
        <dbReference type="Proteomes" id="UP000765509"/>
    </source>
</evidence>
<dbReference type="InterPro" id="IPR017972">
    <property type="entry name" value="Cyt_P450_CS"/>
</dbReference>
<dbReference type="GO" id="GO:0006629">
    <property type="term" value="P:lipid metabolic process"/>
    <property type="evidence" value="ECO:0007669"/>
    <property type="project" value="UniProtKB-ARBA"/>
</dbReference>
<feature type="binding site" description="axial binding residue" evidence="5">
    <location>
        <position position="377"/>
    </location>
    <ligand>
        <name>heme</name>
        <dbReference type="ChEBI" id="CHEBI:30413"/>
    </ligand>
    <ligandPart>
        <name>Fe</name>
        <dbReference type="ChEBI" id="CHEBI:18248"/>
    </ligandPart>
</feature>
<dbReference type="EMBL" id="AVOT02007753">
    <property type="protein sequence ID" value="MBW0484592.1"/>
    <property type="molecule type" value="Genomic_DNA"/>
</dbReference>
<gene>
    <name evidence="7" type="ORF">O181_024307</name>
</gene>
<keyword evidence="4 5" id="KW-0408">Iron</keyword>
<evidence type="ECO:0000256" key="1">
    <source>
        <dbReference type="ARBA" id="ARBA00010617"/>
    </source>
</evidence>
<organism evidence="7 8">
    <name type="scientific">Austropuccinia psidii MF-1</name>
    <dbReference type="NCBI Taxonomy" id="1389203"/>
    <lineage>
        <taxon>Eukaryota</taxon>
        <taxon>Fungi</taxon>
        <taxon>Dikarya</taxon>
        <taxon>Basidiomycota</taxon>
        <taxon>Pucciniomycotina</taxon>
        <taxon>Pucciniomycetes</taxon>
        <taxon>Pucciniales</taxon>
        <taxon>Sphaerophragmiaceae</taxon>
        <taxon>Austropuccinia</taxon>
    </lineage>
</organism>
<keyword evidence="2 5" id="KW-0479">Metal-binding</keyword>
<dbReference type="GO" id="GO:0016705">
    <property type="term" value="F:oxidoreductase activity, acting on paired donors, with incorporation or reduction of molecular oxygen"/>
    <property type="evidence" value="ECO:0007669"/>
    <property type="project" value="InterPro"/>
</dbReference>
<keyword evidence="6" id="KW-0503">Monooxygenase</keyword>
<reference evidence="7" key="1">
    <citation type="submission" date="2021-03" db="EMBL/GenBank/DDBJ databases">
        <title>Draft genome sequence of rust myrtle Austropuccinia psidii MF-1, a brazilian biotype.</title>
        <authorList>
            <person name="Quecine M.C."/>
            <person name="Pachon D.M.R."/>
            <person name="Bonatelli M.L."/>
            <person name="Correr F.H."/>
            <person name="Franceschini L.M."/>
            <person name="Leite T.F."/>
            <person name="Margarido G.R.A."/>
            <person name="Almeida C.A."/>
            <person name="Ferrarezi J.A."/>
            <person name="Labate C.A."/>
        </authorList>
    </citation>
    <scope>NUCLEOTIDE SEQUENCE</scope>
    <source>
        <strain evidence="7">MF-1</strain>
    </source>
</reference>
<dbReference type="GO" id="GO:0005506">
    <property type="term" value="F:iron ion binding"/>
    <property type="evidence" value="ECO:0007669"/>
    <property type="project" value="InterPro"/>
</dbReference>
<evidence type="ECO:0008006" key="9">
    <source>
        <dbReference type="Google" id="ProtNLM"/>
    </source>
</evidence>
<dbReference type="InterPro" id="IPR002401">
    <property type="entry name" value="Cyt_P450_E_grp-I"/>
</dbReference>
<dbReference type="SUPFAM" id="SSF48264">
    <property type="entry name" value="Cytochrome P450"/>
    <property type="match status" value="1"/>
</dbReference>
<keyword evidence="8" id="KW-1185">Reference proteome</keyword>
<comment type="cofactor">
    <cofactor evidence="5">
        <name>heme</name>
        <dbReference type="ChEBI" id="CHEBI:30413"/>
    </cofactor>
</comment>
<comment type="caution">
    <text evidence="7">The sequence shown here is derived from an EMBL/GenBank/DDBJ whole genome shotgun (WGS) entry which is preliminary data.</text>
</comment>
<accession>A0A9Q3CLA4</accession>
<keyword evidence="3 6" id="KW-0560">Oxidoreductase</keyword>
<evidence type="ECO:0000256" key="4">
    <source>
        <dbReference type="ARBA" id="ARBA00023004"/>
    </source>
</evidence>
<keyword evidence="5 6" id="KW-0349">Heme</keyword>
<evidence type="ECO:0000256" key="6">
    <source>
        <dbReference type="RuleBase" id="RU000461"/>
    </source>
</evidence>
<dbReference type="GO" id="GO:0004497">
    <property type="term" value="F:monooxygenase activity"/>
    <property type="evidence" value="ECO:0007669"/>
    <property type="project" value="UniProtKB-KW"/>
</dbReference>
<proteinExistence type="inferred from homology"/>
<dbReference type="GO" id="GO:0020037">
    <property type="term" value="F:heme binding"/>
    <property type="evidence" value="ECO:0007669"/>
    <property type="project" value="InterPro"/>
</dbReference>
<dbReference type="PANTHER" id="PTHR24296">
    <property type="entry name" value="CYTOCHROME P450"/>
    <property type="match status" value="1"/>
</dbReference>